<name>A0A158QHN0_RODNA</name>
<dbReference type="EMBL" id="UZAE01012107">
    <property type="protein sequence ID" value="VDO03548.1"/>
    <property type="molecule type" value="Genomic_DNA"/>
</dbReference>
<feature type="compositionally biased region" description="Polar residues" evidence="1">
    <location>
        <begin position="39"/>
        <end position="59"/>
    </location>
</feature>
<feature type="compositionally biased region" description="Basic and acidic residues" evidence="1">
    <location>
        <begin position="102"/>
        <end position="111"/>
    </location>
</feature>
<accession>A0A158QHN0</accession>
<feature type="compositionally biased region" description="Acidic residues" evidence="1">
    <location>
        <begin position="112"/>
        <end position="121"/>
    </location>
</feature>
<protein>
    <submittedName>
        <fullName evidence="2 4">Uncharacterized protein</fullName>
    </submittedName>
</protein>
<sequence>MSPSATRLNSATAPILGQSGMSESATVDRFSLVRALMSKTTTEKATTNDLPIPTQSSNEGEQKEPEENDERDEGKSKEEKRVDKPSTEVPTTESLPIATQESAKEETNKPEESEEKEEEEEEGKKEQNGDGETQKNQS</sequence>
<dbReference type="Proteomes" id="UP000278807">
    <property type="component" value="Unassembled WGS sequence"/>
</dbReference>
<dbReference type="OrthoDB" id="417078at2759"/>
<gene>
    <name evidence="2" type="ORF">HNAJ_LOCUS7688</name>
</gene>
<feature type="region of interest" description="Disordered" evidence="1">
    <location>
        <begin position="1"/>
        <end position="25"/>
    </location>
</feature>
<feature type="compositionally biased region" description="Basic and acidic residues" evidence="1">
    <location>
        <begin position="72"/>
        <end position="86"/>
    </location>
</feature>
<evidence type="ECO:0000313" key="4">
    <source>
        <dbReference type="WBParaSite" id="HNAJ_0000769201-mRNA-1"/>
    </source>
</evidence>
<reference evidence="4" key="1">
    <citation type="submission" date="2016-04" db="UniProtKB">
        <authorList>
            <consortium name="WormBaseParasite"/>
        </authorList>
    </citation>
    <scope>IDENTIFICATION</scope>
</reference>
<feature type="compositionally biased region" description="Polar residues" evidence="1">
    <location>
        <begin position="1"/>
        <end position="12"/>
    </location>
</feature>
<evidence type="ECO:0000313" key="2">
    <source>
        <dbReference type="EMBL" id="VDO03548.1"/>
    </source>
</evidence>
<feature type="compositionally biased region" description="Polar residues" evidence="1">
    <location>
        <begin position="88"/>
        <end position="101"/>
    </location>
</feature>
<dbReference type="WBParaSite" id="HNAJ_0000769201-mRNA-1">
    <property type="protein sequence ID" value="HNAJ_0000769201-mRNA-1"/>
    <property type="gene ID" value="HNAJ_0000769201"/>
</dbReference>
<evidence type="ECO:0000313" key="3">
    <source>
        <dbReference type="Proteomes" id="UP000278807"/>
    </source>
</evidence>
<reference evidence="2 3" key="2">
    <citation type="submission" date="2018-11" db="EMBL/GenBank/DDBJ databases">
        <authorList>
            <consortium name="Pathogen Informatics"/>
        </authorList>
    </citation>
    <scope>NUCLEOTIDE SEQUENCE [LARGE SCALE GENOMIC DNA]</scope>
</reference>
<organism evidence="4">
    <name type="scientific">Rodentolepis nana</name>
    <name type="common">Dwarf tapeworm</name>
    <name type="synonym">Hymenolepis nana</name>
    <dbReference type="NCBI Taxonomy" id="102285"/>
    <lineage>
        <taxon>Eukaryota</taxon>
        <taxon>Metazoa</taxon>
        <taxon>Spiralia</taxon>
        <taxon>Lophotrochozoa</taxon>
        <taxon>Platyhelminthes</taxon>
        <taxon>Cestoda</taxon>
        <taxon>Eucestoda</taxon>
        <taxon>Cyclophyllidea</taxon>
        <taxon>Hymenolepididae</taxon>
        <taxon>Rodentolepis</taxon>
    </lineage>
</organism>
<keyword evidence="3" id="KW-1185">Reference proteome</keyword>
<dbReference type="AlphaFoldDB" id="A0A158QHN0"/>
<feature type="region of interest" description="Disordered" evidence="1">
    <location>
        <begin position="39"/>
        <end position="138"/>
    </location>
</feature>
<evidence type="ECO:0000256" key="1">
    <source>
        <dbReference type="SAM" id="MobiDB-lite"/>
    </source>
</evidence>
<proteinExistence type="predicted"/>